<evidence type="ECO:0000313" key="1">
    <source>
        <dbReference type="EMBL" id="KRX10755.1"/>
    </source>
</evidence>
<dbReference type="Proteomes" id="UP000054937">
    <property type="component" value="Unassembled WGS sequence"/>
</dbReference>
<dbReference type="EMBL" id="LDAU01000020">
    <property type="protein sequence ID" value="KRX10755.1"/>
    <property type="molecule type" value="Genomic_DNA"/>
</dbReference>
<dbReference type="InParanoid" id="A0A0V0R8D6"/>
<accession>A0A0V0R8D6</accession>
<comment type="caution">
    <text evidence="1">The sequence shown here is derived from an EMBL/GenBank/DDBJ whole genome shotgun (WGS) entry which is preliminary data.</text>
</comment>
<organism evidence="1 2">
    <name type="scientific">Pseudocohnilembus persalinus</name>
    <name type="common">Ciliate</name>
    <dbReference type="NCBI Taxonomy" id="266149"/>
    <lineage>
        <taxon>Eukaryota</taxon>
        <taxon>Sar</taxon>
        <taxon>Alveolata</taxon>
        <taxon>Ciliophora</taxon>
        <taxon>Intramacronucleata</taxon>
        <taxon>Oligohymenophorea</taxon>
        <taxon>Scuticociliatia</taxon>
        <taxon>Philasterida</taxon>
        <taxon>Pseudocohnilembidae</taxon>
        <taxon>Pseudocohnilembus</taxon>
    </lineage>
</organism>
<dbReference type="AlphaFoldDB" id="A0A0V0R8D6"/>
<name>A0A0V0R8D6_PSEPJ</name>
<evidence type="ECO:0000313" key="2">
    <source>
        <dbReference type="Proteomes" id="UP000054937"/>
    </source>
</evidence>
<proteinExistence type="predicted"/>
<sequence length="103" mass="12448">MNKKIIQKQDQLKQNVFPIDQNFNSKQNRNSILKAQQLIQECVLKSRNLQQKRYKRYNSNNIQNEPDDMKKQAVQYQISLQQIQQDHDESIKDRFRSLSQQKI</sequence>
<gene>
    <name evidence="1" type="ORF">PPERSA_04922</name>
</gene>
<protein>
    <submittedName>
        <fullName evidence="1">Uncharacterized protein</fullName>
    </submittedName>
</protein>
<keyword evidence="2" id="KW-1185">Reference proteome</keyword>
<reference evidence="1 2" key="1">
    <citation type="journal article" date="2015" name="Sci. Rep.">
        <title>Genome of the facultative scuticociliatosis pathogen Pseudocohnilembus persalinus provides insight into its virulence through horizontal gene transfer.</title>
        <authorList>
            <person name="Xiong J."/>
            <person name="Wang G."/>
            <person name="Cheng J."/>
            <person name="Tian M."/>
            <person name="Pan X."/>
            <person name="Warren A."/>
            <person name="Jiang C."/>
            <person name="Yuan D."/>
            <person name="Miao W."/>
        </authorList>
    </citation>
    <scope>NUCLEOTIDE SEQUENCE [LARGE SCALE GENOMIC DNA]</scope>
    <source>
        <strain evidence="1">36N120E</strain>
    </source>
</reference>